<evidence type="ECO:0000256" key="8">
    <source>
        <dbReference type="ARBA" id="ARBA00022741"/>
    </source>
</evidence>
<protein>
    <recommendedName>
        <fullName evidence="2">non-specific serine/threonine protein kinase</fullName>
        <ecNumber evidence="2">2.7.11.1</ecNumber>
    </recommendedName>
</protein>
<feature type="binding site" evidence="15">
    <location>
        <position position="717"/>
    </location>
    <ligand>
        <name>ATP</name>
        <dbReference type="ChEBI" id="CHEBI:30616"/>
    </ligand>
</feature>
<feature type="compositionally biased region" description="Basic and acidic residues" evidence="16">
    <location>
        <begin position="2111"/>
        <end position="2120"/>
    </location>
</feature>
<keyword evidence="3" id="KW-0723">Serine/threonine-protein kinase</keyword>
<keyword evidence="7" id="KW-0677">Repeat</keyword>
<dbReference type="InterPro" id="IPR024788">
    <property type="entry name" value="Malectin-like_Carb-bd_dom"/>
</dbReference>
<dbReference type="CDD" id="cd14066">
    <property type="entry name" value="STKc_IRAK"/>
    <property type="match status" value="2"/>
</dbReference>
<evidence type="ECO:0000256" key="15">
    <source>
        <dbReference type="PROSITE-ProRule" id="PRU10141"/>
    </source>
</evidence>
<feature type="compositionally biased region" description="Polar residues" evidence="16">
    <location>
        <begin position="1174"/>
        <end position="1185"/>
    </location>
</feature>
<keyword evidence="10 15" id="KW-0067">ATP-binding</keyword>
<keyword evidence="5" id="KW-0808">Transferase</keyword>
<dbReference type="SUPFAM" id="SSF56112">
    <property type="entry name" value="Protein kinase-like (PK-like)"/>
    <property type="match status" value="2"/>
</dbReference>
<comment type="catalytic activity">
    <reaction evidence="14">
        <text>L-seryl-[protein] + ATP = O-phospho-L-seryl-[protein] + ADP + H(+)</text>
        <dbReference type="Rhea" id="RHEA:17989"/>
        <dbReference type="Rhea" id="RHEA-COMP:9863"/>
        <dbReference type="Rhea" id="RHEA-COMP:11604"/>
        <dbReference type="ChEBI" id="CHEBI:15378"/>
        <dbReference type="ChEBI" id="CHEBI:29999"/>
        <dbReference type="ChEBI" id="CHEBI:30616"/>
        <dbReference type="ChEBI" id="CHEBI:83421"/>
        <dbReference type="ChEBI" id="CHEBI:456216"/>
        <dbReference type="EC" id="2.7.11.1"/>
    </reaction>
</comment>
<dbReference type="SUPFAM" id="SSF52058">
    <property type="entry name" value="L domain-like"/>
    <property type="match status" value="2"/>
</dbReference>
<evidence type="ECO:0000259" key="18">
    <source>
        <dbReference type="PROSITE" id="PS50011"/>
    </source>
</evidence>
<dbReference type="InterPro" id="IPR017441">
    <property type="entry name" value="Protein_kinase_ATP_BS"/>
</dbReference>
<accession>A0ABP1BT89</accession>
<evidence type="ECO:0000313" key="20">
    <source>
        <dbReference type="Proteomes" id="UP001497522"/>
    </source>
</evidence>
<dbReference type="InterPro" id="IPR032675">
    <property type="entry name" value="LRR_dom_sf"/>
</dbReference>
<gene>
    <name evidence="19" type="ORF">CSSPJE1EN2_LOCUS21033</name>
</gene>
<name>A0ABP1BT89_9BRYO</name>
<evidence type="ECO:0000313" key="19">
    <source>
        <dbReference type="EMBL" id="CAK9879520.1"/>
    </source>
</evidence>
<dbReference type="InterPro" id="IPR003591">
    <property type="entry name" value="Leu-rich_rpt_typical-subtyp"/>
</dbReference>
<evidence type="ECO:0000256" key="11">
    <source>
        <dbReference type="ARBA" id="ARBA00022989"/>
    </source>
</evidence>
<feature type="domain" description="Protein kinase" evidence="18">
    <location>
        <begin position="689"/>
        <end position="966"/>
    </location>
</feature>
<dbReference type="Gene3D" id="2.60.120.430">
    <property type="entry name" value="Galactose-binding lectin"/>
    <property type="match status" value="2"/>
</dbReference>
<dbReference type="Gene3D" id="1.10.510.10">
    <property type="entry name" value="Transferase(Phosphotransferase) domain 1"/>
    <property type="match status" value="2"/>
</dbReference>
<organism evidence="19 20">
    <name type="scientific">Sphagnum jensenii</name>
    <dbReference type="NCBI Taxonomy" id="128206"/>
    <lineage>
        <taxon>Eukaryota</taxon>
        <taxon>Viridiplantae</taxon>
        <taxon>Streptophyta</taxon>
        <taxon>Embryophyta</taxon>
        <taxon>Bryophyta</taxon>
        <taxon>Sphagnophytina</taxon>
        <taxon>Sphagnopsida</taxon>
        <taxon>Sphagnales</taxon>
        <taxon>Sphagnaceae</taxon>
        <taxon>Sphagnum</taxon>
    </lineage>
</organism>
<dbReference type="PANTHER" id="PTHR45631">
    <property type="entry name" value="OS07G0107800 PROTEIN-RELATED"/>
    <property type="match status" value="1"/>
</dbReference>
<evidence type="ECO:0000256" key="16">
    <source>
        <dbReference type="SAM" id="MobiDB-lite"/>
    </source>
</evidence>
<keyword evidence="12 17" id="KW-0472">Membrane</keyword>
<evidence type="ECO:0000256" key="3">
    <source>
        <dbReference type="ARBA" id="ARBA00022527"/>
    </source>
</evidence>
<dbReference type="PROSITE" id="PS00108">
    <property type="entry name" value="PROTEIN_KINASE_ST"/>
    <property type="match status" value="2"/>
</dbReference>
<evidence type="ECO:0000256" key="10">
    <source>
        <dbReference type="ARBA" id="ARBA00022840"/>
    </source>
</evidence>
<evidence type="ECO:0000256" key="12">
    <source>
        <dbReference type="ARBA" id="ARBA00023136"/>
    </source>
</evidence>
<evidence type="ECO:0000256" key="7">
    <source>
        <dbReference type="ARBA" id="ARBA00022737"/>
    </source>
</evidence>
<feature type="region of interest" description="Disordered" evidence="16">
    <location>
        <begin position="2095"/>
        <end position="2120"/>
    </location>
</feature>
<evidence type="ECO:0000256" key="9">
    <source>
        <dbReference type="ARBA" id="ARBA00022777"/>
    </source>
</evidence>
<dbReference type="Pfam" id="PF07714">
    <property type="entry name" value="PK_Tyr_Ser-Thr"/>
    <property type="match status" value="2"/>
</dbReference>
<dbReference type="Gene3D" id="3.80.10.10">
    <property type="entry name" value="Ribonuclease Inhibitor"/>
    <property type="match status" value="2"/>
</dbReference>
<evidence type="ECO:0000256" key="4">
    <source>
        <dbReference type="ARBA" id="ARBA00022614"/>
    </source>
</evidence>
<evidence type="ECO:0000256" key="5">
    <source>
        <dbReference type="ARBA" id="ARBA00022679"/>
    </source>
</evidence>
<keyword evidence="6 17" id="KW-0812">Transmembrane</keyword>
<dbReference type="EC" id="2.7.11.1" evidence="2"/>
<reference evidence="19" key="1">
    <citation type="submission" date="2024-03" db="EMBL/GenBank/DDBJ databases">
        <authorList>
            <consortium name="ELIXIR-Norway"/>
            <consortium name="Elixir Norway"/>
        </authorList>
    </citation>
    <scope>NUCLEOTIDE SEQUENCE</scope>
</reference>
<dbReference type="InterPro" id="IPR000719">
    <property type="entry name" value="Prot_kinase_dom"/>
</dbReference>
<keyword evidence="8 15" id="KW-0547">Nucleotide-binding</keyword>
<dbReference type="Pfam" id="PF12819">
    <property type="entry name" value="Malectin_like"/>
    <property type="match status" value="2"/>
</dbReference>
<keyword evidence="4" id="KW-0433">Leucine-rich repeat</keyword>
<dbReference type="PROSITE" id="PS00107">
    <property type="entry name" value="PROTEIN_KINASE_ATP"/>
    <property type="match status" value="2"/>
</dbReference>
<dbReference type="PROSITE" id="PS50011">
    <property type="entry name" value="PROTEIN_KINASE_DOM"/>
    <property type="match status" value="2"/>
</dbReference>
<evidence type="ECO:0000256" key="17">
    <source>
        <dbReference type="SAM" id="Phobius"/>
    </source>
</evidence>
<keyword evidence="9" id="KW-0418">Kinase</keyword>
<dbReference type="SMART" id="SM00220">
    <property type="entry name" value="S_TKc"/>
    <property type="match status" value="2"/>
</dbReference>
<evidence type="ECO:0000256" key="14">
    <source>
        <dbReference type="ARBA" id="ARBA00048679"/>
    </source>
</evidence>
<proteinExistence type="predicted"/>
<dbReference type="EMBL" id="OZ023708">
    <property type="protein sequence ID" value="CAK9879520.1"/>
    <property type="molecule type" value="Genomic_DNA"/>
</dbReference>
<feature type="transmembrane region" description="Helical" evidence="17">
    <location>
        <begin position="1715"/>
        <end position="1740"/>
    </location>
</feature>
<comment type="subcellular location">
    <subcellularLocation>
        <location evidence="1">Membrane</location>
        <topology evidence="1">Single-pass membrane protein</topology>
    </subcellularLocation>
</comment>
<feature type="region of interest" description="Disordered" evidence="16">
    <location>
        <begin position="993"/>
        <end position="1024"/>
    </location>
</feature>
<dbReference type="Pfam" id="PF00560">
    <property type="entry name" value="LRR_1"/>
    <property type="match status" value="5"/>
</dbReference>
<dbReference type="Gene3D" id="3.30.200.20">
    <property type="entry name" value="Phosphorylase Kinase, domain 1"/>
    <property type="match status" value="2"/>
</dbReference>
<dbReference type="PANTHER" id="PTHR45631:SF68">
    <property type="entry name" value="REPEAT FAMILY PROTEIN, PUTATIVE, EXPRESSED-RELATED"/>
    <property type="match status" value="1"/>
</dbReference>
<comment type="catalytic activity">
    <reaction evidence="13">
        <text>L-threonyl-[protein] + ATP = O-phospho-L-threonyl-[protein] + ADP + H(+)</text>
        <dbReference type="Rhea" id="RHEA:46608"/>
        <dbReference type="Rhea" id="RHEA-COMP:11060"/>
        <dbReference type="Rhea" id="RHEA-COMP:11605"/>
        <dbReference type="ChEBI" id="CHEBI:15378"/>
        <dbReference type="ChEBI" id="CHEBI:30013"/>
        <dbReference type="ChEBI" id="CHEBI:30616"/>
        <dbReference type="ChEBI" id="CHEBI:61977"/>
        <dbReference type="ChEBI" id="CHEBI:456216"/>
        <dbReference type="EC" id="2.7.11.1"/>
    </reaction>
</comment>
<dbReference type="InterPro" id="IPR001611">
    <property type="entry name" value="Leu-rich_rpt"/>
</dbReference>
<feature type="binding site" evidence="15">
    <location>
        <position position="1811"/>
    </location>
    <ligand>
        <name>ATP</name>
        <dbReference type="ChEBI" id="CHEBI:30616"/>
    </ligand>
</feature>
<feature type="compositionally biased region" description="Polar residues" evidence="16">
    <location>
        <begin position="993"/>
        <end position="1002"/>
    </location>
</feature>
<evidence type="ECO:0000256" key="1">
    <source>
        <dbReference type="ARBA" id="ARBA00004167"/>
    </source>
</evidence>
<dbReference type="InterPro" id="IPR001245">
    <property type="entry name" value="Ser-Thr/Tyr_kinase_cat_dom"/>
</dbReference>
<evidence type="ECO:0000256" key="6">
    <source>
        <dbReference type="ARBA" id="ARBA00022692"/>
    </source>
</evidence>
<keyword evidence="11 17" id="KW-1133">Transmembrane helix</keyword>
<dbReference type="SMART" id="SM00369">
    <property type="entry name" value="LRR_TYP"/>
    <property type="match status" value="5"/>
</dbReference>
<evidence type="ECO:0000256" key="13">
    <source>
        <dbReference type="ARBA" id="ARBA00047899"/>
    </source>
</evidence>
<feature type="region of interest" description="Disordered" evidence="16">
    <location>
        <begin position="1112"/>
        <end position="1185"/>
    </location>
</feature>
<feature type="domain" description="Protein kinase" evidence="18">
    <location>
        <begin position="1783"/>
        <end position="2060"/>
    </location>
</feature>
<sequence length="2120" mass="232509">MGLDHKQVMSSMSFAASRIRNSTTGSGRIMQSRFQTIILAALFVLQCCIYVRLTWAQPGFLSLDCGSTSATAYNDQNNITWVPDTGYIFTGEVYQKVQYQQSFISEPAWASMRYFPENRTKSCYVLPALPFQTYLIRATFYYSTFLPSPPKIIVEVEAELACVVDFPSILPTADPVLQCEVILSATTDTFYVCLAPYSPTDVPFISALELRALDTTSMYTDVQNAYLYDSKRETLGTSLSETIIRYPNDKYDRQWFSRDVLQGAVDPNASIINTTNAVVVSTASDVDMVPELAMQTAYEWAPGTGFNFTFASFESDITVRNYYVALYFAEIDPRAANKNESRIFDLFLNGQLAVPNISVAALAGGMYSTLEISVKNVTFSDTGTIQLIPHVNSTLGAILNAYEIYLLAEPVPLRTAAADAFAIENIKKALNLTTWTGDPCVYTPYNWIACTSNSTNRNEIPPNILAVELTNYNLTGTIPDALSNLTMLTTLWLDDNSLQGPIPESLSALTNLVSLRLSNNELTGSIPTWLESLNLQELILSNNNFSGMIPPGLLKKANLSFQYSGNPYLCISTTTCSAHFSPSPSPTIAPPPPNPSPNHTAAIVGAIVGGLVVAIAATLVLVYYFCCCKTKNNNHSEGEMAIAEMQSPGPEKPYGTDIHGRPRGLDGHQVGGPQVAQEYSFVEVMSATNNFSKVLGEGSFGVVYYGKLPNGQEVAVKRLSTTSLQGAKEFFTEVDLLTKVHHKNLVSLVGFCNTEKEQILIYEYMSNGSVCESLYGTPKAYNNPINWKTRLNIALNAAQGLEYLHTGCKHPIIHRDIKPSNILLSSKMVAKVADFGLSKMNVNEGVSYVSTRVKGTAGYMDPEYYTSEQLTTKSDVFSFGVVLLELICGRKSIDVELPPSKRQLTNWVRSHLQAGVIHPIVDQALGNQFNVESMWKVAEIAMRSVEPYGAHRPTMMQVVADLREAMEIEENVNPSNLANPTHQTINQAISISLQDRSRPQQTSEEEQASLLRSDGGPRGELLQRSYPPAAPLVIAAIPSDSKIESFGGLRTLQSNSIAPQDRPRLQQISKEKQASLLKSDGGPRGELLQRSLSASAPLEVAPRILESTIEGANGLRTHHVPPKGISSLPRKSDPSFAPAGLGRSSETSEAARQLEREDLSTTRAKAPRMRGTQRKNSISSVTTPSLQTLIAQPGSETGFLSLDCGSTSATAYNDQNNITWVPDTGYIFTGEVYQKVQYQQNSNSEPAWTSMRYFPENRTKSCYVLPALPFQTYLIRATFYYSTFLSSPPKIIVEVEAELACVVDFPSILPNAYPVLQCEVILSATTDTFYVCLAPYSPTDVPFISALELRALDTTSMYTDVQNAYLYYSKRETLGTSFSELMIRYPNDKYDRQWFSRDVFQGAVDPNASIINTTNAVVVSTASDVDMVPELAMQTAYEWAPGTGFNFTFASFESDITVRNYYVALYFAEIDPRAANKNESRIFDLFLNGQLAVPNISVAALAGGMYSTLEISVKNVTFSSTGTIQLIPHVNSTLGAILNAYEIYLLTEPVPLRTAAADAFAIENIKKALNLATWTGDPCVYTPYNWIACTSNSTNRNEIPPNIVSVELTNYNLTGTIPDSLSNLTMLTTLWLDDNSLQGPIPESLSALTNLVSLILSNNNFSGMIPPGLLKKANLSFQYSGNPYLCISTTTCSPHFPPSPSPTIAPSSNPSPNHIAAIVGAIVGGLVVAIATTLVLVYYFCCCKTTNNNHSEGEMAIVEMQSPGPQKPYGTEYSFVEVMSATNNFSKVLGEGSFGVVYYGKLPNGQEVAVKRLSTTSLQGAKEFFNKVDLLTKVHHKNLVSLVGFCNTEKEQILIHEYMSNGSVCESLYGTPKAYNNPLNWKTRLNIALNAAQGLEYLHTGCKHPIIHRDIKPSNILLSSKMVAKVADFGLSKMNVNEGASYVSTQIKGTAGYMDPEYYTNEQLTTKSDVFSFGVVLLELICGRKSIDVELPPSKRQLTNWVRSHLQAGVIHPIVDQALGNQFNVESMWKVAEIAMRSVEPYGAHRPTMMQVVADLREAMEIEENVNPSNLANPTHQTISRTLLGGNFTSHESLDHMVGDNSLTPSGASKVDIDSGPHAR</sequence>
<keyword evidence="20" id="KW-1185">Reference proteome</keyword>
<dbReference type="InterPro" id="IPR008271">
    <property type="entry name" value="Ser/Thr_kinase_AS"/>
</dbReference>
<dbReference type="Proteomes" id="UP001497522">
    <property type="component" value="Chromosome 7"/>
</dbReference>
<dbReference type="InterPro" id="IPR011009">
    <property type="entry name" value="Kinase-like_dom_sf"/>
</dbReference>
<evidence type="ECO:0000256" key="2">
    <source>
        <dbReference type="ARBA" id="ARBA00012513"/>
    </source>
</evidence>